<dbReference type="SUPFAM" id="SSF52833">
    <property type="entry name" value="Thioredoxin-like"/>
    <property type="match status" value="1"/>
</dbReference>
<dbReference type="Gene3D" id="3.40.30.10">
    <property type="entry name" value="Glutaredoxin"/>
    <property type="match status" value="1"/>
</dbReference>
<protein>
    <submittedName>
        <fullName evidence="4">Selenoprotein T</fullName>
    </submittedName>
</protein>
<dbReference type="PANTHER" id="PTHR13544:SF0">
    <property type="entry name" value="THIOREDOXIN REDUCTASE-LIKE SELENOPROTEIN T"/>
    <property type="match status" value="1"/>
</dbReference>
<dbReference type="Pfam" id="PF10262">
    <property type="entry name" value="Rdx"/>
    <property type="match status" value="1"/>
</dbReference>
<evidence type="ECO:0000256" key="1">
    <source>
        <dbReference type="ARBA" id="ARBA00022729"/>
    </source>
</evidence>
<reference evidence="4 5" key="1">
    <citation type="submission" date="2019-10" db="EMBL/GenBank/DDBJ databases">
        <title>Assembly and Annotation for the nematode Trichostrongylus colubriformis.</title>
        <authorList>
            <person name="Martin J."/>
        </authorList>
    </citation>
    <scope>NUCLEOTIDE SEQUENCE [LARGE SCALE GENOMIC DNA]</scope>
    <source>
        <strain evidence="4">G859</strain>
        <tissue evidence="4">Whole worm</tissue>
    </source>
</reference>
<feature type="chain" id="PRO_5042938848" evidence="3">
    <location>
        <begin position="28"/>
        <end position="242"/>
    </location>
</feature>
<dbReference type="GO" id="GO:0005789">
    <property type="term" value="C:endoplasmic reticulum membrane"/>
    <property type="evidence" value="ECO:0007669"/>
    <property type="project" value="TreeGrafter"/>
</dbReference>
<dbReference type="Proteomes" id="UP001331761">
    <property type="component" value="Unassembled WGS sequence"/>
</dbReference>
<dbReference type="EMBL" id="WIXE01021108">
    <property type="protein sequence ID" value="KAK5968697.1"/>
    <property type="molecule type" value="Genomic_DNA"/>
</dbReference>
<dbReference type="GO" id="GO:0045454">
    <property type="term" value="P:cell redox homeostasis"/>
    <property type="evidence" value="ECO:0007669"/>
    <property type="project" value="TreeGrafter"/>
</dbReference>
<dbReference type="InterPro" id="IPR036249">
    <property type="entry name" value="Thioredoxin-like_sf"/>
</dbReference>
<dbReference type="GO" id="GO:0004791">
    <property type="term" value="F:thioredoxin-disulfide reductase (NADPH) activity"/>
    <property type="evidence" value="ECO:0007669"/>
    <property type="project" value="TreeGrafter"/>
</dbReference>
<name>A0AAN8F7A1_TRICO</name>
<evidence type="ECO:0000313" key="5">
    <source>
        <dbReference type="Proteomes" id="UP001331761"/>
    </source>
</evidence>
<dbReference type="AlphaFoldDB" id="A0AAN8F7A1"/>
<sequence length="242" mass="27140">MTGRKGFLFLLALFVLSMLEVFVKVPAHSEDEHDADEFRKEFDDEPQHDAFGKGTQEEYVEVRDGPQFANIKPKTFIGKSLPTLRFLFCVSCGYKQAYEQFSMAVRDKYPEMPIEGSNYPPVKWKEYLAHAINILKMIAIAAIVSGSNPFQLLGLGEPAIMQWALSNKISACMMLFLLTNMVESTLMSTGAFEIYLDKEQIWSKLESGRVPSPQELLQMIDSQLELSGKGFGGGAGFGDFNH</sequence>
<gene>
    <name evidence="4" type="ORF">GCK32_000301</name>
</gene>
<dbReference type="InterPro" id="IPR011893">
    <property type="entry name" value="Selenoprotein_Rdx-typ"/>
</dbReference>
<dbReference type="PANTHER" id="PTHR13544">
    <property type="entry name" value="SELENOPROTEIN T"/>
    <property type="match status" value="1"/>
</dbReference>
<accession>A0AAN8F7A1</accession>
<dbReference type="NCBIfam" id="TIGR02174">
    <property type="entry name" value="CXXU_selWTH"/>
    <property type="match status" value="1"/>
</dbReference>
<keyword evidence="5" id="KW-1185">Reference proteome</keyword>
<comment type="caution">
    <text evidence="4">The sequence shown here is derived from an EMBL/GenBank/DDBJ whole genome shotgun (WGS) entry which is preliminary data.</text>
</comment>
<organism evidence="4 5">
    <name type="scientific">Trichostrongylus colubriformis</name>
    <name type="common">Black scour worm</name>
    <dbReference type="NCBI Taxonomy" id="6319"/>
    <lineage>
        <taxon>Eukaryota</taxon>
        <taxon>Metazoa</taxon>
        <taxon>Ecdysozoa</taxon>
        <taxon>Nematoda</taxon>
        <taxon>Chromadorea</taxon>
        <taxon>Rhabditida</taxon>
        <taxon>Rhabditina</taxon>
        <taxon>Rhabditomorpha</taxon>
        <taxon>Strongyloidea</taxon>
        <taxon>Trichostrongylidae</taxon>
        <taxon>Trichostrongylus</taxon>
    </lineage>
</organism>
<evidence type="ECO:0000313" key="4">
    <source>
        <dbReference type="EMBL" id="KAK5968697.1"/>
    </source>
</evidence>
<feature type="signal peptide" evidence="3">
    <location>
        <begin position="1"/>
        <end position="27"/>
    </location>
</feature>
<keyword evidence="1 3" id="KW-0732">Signal</keyword>
<evidence type="ECO:0000256" key="3">
    <source>
        <dbReference type="SAM" id="SignalP"/>
    </source>
</evidence>
<proteinExistence type="predicted"/>
<dbReference type="InterPro" id="IPR019389">
    <property type="entry name" value="Selenoprotein_T"/>
</dbReference>
<keyword evidence="2" id="KW-0676">Redox-active center</keyword>
<evidence type="ECO:0000256" key="2">
    <source>
        <dbReference type="ARBA" id="ARBA00023284"/>
    </source>
</evidence>